<dbReference type="SUPFAM" id="SSF46988">
    <property type="entry name" value="Tubulin chaperone cofactor A"/>
    <property type="match status" value="1"/>
</dbReference>
<dbReference type="Proteomes" id="UP000028828">
    <property type="component" value="Unassembled WGS sequence"/>
</dbReference>
<keyword evidence="2 3" id="KW-0143">Chaperone</keyword>
<dbReference type="InterPro" id="IPR036126">
    <property type="entry name" value="TBCA_sf"/>
</dbReference>
<dbReference type="Pfam" id="PF02970">
    <property type="entry name" value="TBCA"/>
    <property type="match status" value="1"/>
</dbReference>
<evidence type="ECO:0000313" key="5">
    <source>
        <dbReference type="Proteomes" id="UP000028828"/>
    </source>
</evidence>
<organism evidence="4 5">
    <name type="scientific">Toxoplasma gondii p89</name>
    <dbReference type="NCBI Taxonomy" id="943119"/>
    <lineage>
        <taxon>Eukaryota</taxon>
        <taxon>Sar</taxon>
        <taxon>Alveolata</taxon>
        <taxon>Apicomplexa</taxon>
        <taxon>Conoidasida</taxon>
        <taxon>Coccidia</taxon>
        <taxon>Eucoccidiorida</taxon>
        <taxon>Eimeriorina</taxon>
        <taxon>Sarcocystidae</taxon>
        <taxon>Toxoplasma</taxon>
    </lineage>
</organism>
<accession>A0A086J882</accession>
<sequence>MATGSSSEYLRFLRIKHKVVQRLLKEVKYYQMEVEQHRQTVLRMKAENRESSDIKQLQNVYDETVVMVPDSEQRLLRACADLDDYMLSNRECRDAVRKNTMFLREAFSAANEAGEADEKASESDTKLSSVVGLHAAGSLEAEVCDIIRTAQLLEHEVSHLHIQFRVLENGPDNAGAEGCVPESDDDEDI</sequence>
<evidence type="ECO:0000256" key="1">
    <source>
        <dbReference type="ARBA" id="ARBA00006806"/>
    </source>
</evidence>
<dbReference type="GO" id="GO:0007023">
    <property type="term" value="P:post-chaperonin tubulin folding pathway"/>
    <property type="evidence" value="ECO:0007669"/>
    <property type="project" value="UniProtKB-UniRule"/>
</dbReference>
<dbReference type="AlphaFoldDB" id="A0A086J882"/>
<keyword evidence="3" id="KW-0206">Cytoskeleton</keyword>
<dbReference type="GO" id="GO:0007021">
    <property type="term" value="P:tubulin complex assembly"/>
    <property type="evidence" value="ECO:0007669"/>
    <property type="project" value="UniProtKB-UniRule"/>
</dbReference>
<keyword evidence="3" id="KW-0493">Microtubule</keyword>
<dbReference type="GO" id="GO:0005829">
    <property type="term" value="C:cytosol"/>
    <property type="evidence" value="ECO:0007669"/>
    <property type="project" value="TreeGrafter"/>
</dbReference>
<dbReference type="PANTHER" id="PTHR21500:SF0">
    <property type="entry name" value="TUBULIN-SPECIFIC CHAPERONE A"/>
    <property type="match status" value="1"/>
</dbReference>
<comment type="similarity">
    <text evidence="1 3">Belongs to the TBCA family.</text>
</comment>
<comment type="subcellular location">
    <subcellularLocation>
        <location evidence="3">Cytoplasm</location>
        <location evidence="3">Cytoskeleton</location>
    </subcellularLocation>
</comment>
<keyword evidence="3" id="KW-0963">Cytoplasm</keyword>
<comment type="caution">
    <text evidence="4">The sequence shown here is derived from an EMBL/GenBank/DDBJ whole genome shotgun (WGS) entry which is preliminary data.</text>
</comment>
<dbReference type="PANTHER" id="PTHR21500">
    <property type="entry name" value="TUBULIN-SPECIFIC CHAPERONE A"/>
    <property type="match status" value="1"/>
</dbReference>
<reference evidence="4 5" key="1">
    <citation type="submission" date="2014-03" db="EMBL/GenBank/DDBJ databases">
        <authorList>
            <person name="Sibley D."/>
            <person name="Venepally P."/>
            <person name="Karamycheva S."/>
            <person name="Hadjithomas M."/>
            <person name="Khan A."/>
            <person name="Brunk B."/>
            <person name="Roos D."/>
            <person name="Caler E."/>
            <person name="Lorenzi H."/>
        </authorList>
    </citation>
    <scope>NUCLEOTIDE SEQUENCE [LARGE SCALE GENOMIC DNA]</scope>
    <source>
        <strain evidence="5">p89</strain>
    </source>
</reference>
<dbReference type="EMBL" id="AEYI02002411">
    <property type="protein sequence ID" value="KFG28350.1"/>
    <property type="molecule type" value="Genomic_DNA"/>
</dbReference>
<evidence type="ECO:0000313" key="4">
    <source>
        <dbReference type="EMBL" id="KFG28350.1"/>
    </source>
</evidence>
<evidence type="ECO:0000256" key="2">
    <source>
        <dbReference type="ARBA" id="ARBA00023186"/>
    </source>
</evidence>
<comment type="subunit">
    <text evidence="3">Supercomplex made of cofactors A to E. Cofactors A and D function by capturing and stabilizing tubulin in a quasi-native conformation. Cofactor E binds to the cofactor D-tubulin complex; interaction with cofactor C then causes the release of tubulin polypeptides that are committed to the native state.</text>
</comment>
<name>A0A086J882_TOXGO</name>
<protein>
    <recommendedName>
        <fullName evidence="3">Tubulin-specific chaperone A</fullName>
    </recommendedName>
</protein>
<evidence type="ECO:0000256" key="3">
    <source>
        <dbReference type="RuleBase" id="RU364030"/>
    </source>
</evidence>
<dbReference type="OrthoDB" id="329454at2759"/>
<dbReference type="GO" id="GO:0048487">
    <property type="term" value="F:beta-tubulin binding"/>
    <property type="evidence" value="ECO:0007669"/>
    <property type="project" value="InterPro"/>
</dbReference>
<dbReference type="Gene3D" id="1.20.58.90">
    <property type="match status" value="1"/>
</dbReference>
<gene>
    <name evidence="4" type="ORF">TGP89_295310</name>
</gene>
<proteinExistence type="inferred from homology"/>
<dbReference type="VEuPathDB" id="ToxoDB:TGP89_295310"/>
<dbReference type="GO" id="GO:0005874">
    <property type="term" value="C:microtubule"/>
    <property type="evidence" value="ECO:0007669"/>
    <property type="project" value="UniProtKB-KW"/>
</dbReference>
<dbReference type="InterPro" id="IPR004226">
    <property type="entry name" value="TBCA"/>
</dbReference>